<protein>
    <submittedName>
        <fullName evidence="1">Uncharacterized protein</fullName>
    </submittedName>
</protein>
<gene>
    <name evidence="1" type="ORF">pdam_00018800</name>
</gene>
<evidence type="ECO:0000313" key="1">
    <source>
        <dbReference type="EMBL" id="RMX51467.1"/>
    </source>
</evidence>
<name>A0A3M6UCP2_POCDA</name>
<sequence>MKFCGISRDPLQPHMSQKAVNRWFLAVTLPRNPSLVKYRRQGRHFTASVVTLGSVNFDVPV</sequence>
<comment type="caution">
    <text evidence="1">The sequence shown here is derived from an EMBL/GenBank/DDBJ whole genome shotgun (WGS) entry which is preliminary data.</text>
</comment>
<evidence type="ECO:0000313" key="2">
    <source>
        <dbReference type="Proteomes" id="UP000275408"/>
    </source>
</evidence>
<accession>A0A3M6UCP2</accession>
<organism evidence="1 2">
    <name type="scientific">Pocillopora damicornis</name>
    <name type="common">Cauliflower coral</name>
    <name type="synonym">Millepora damicornis</name>
    <dbReference type="NCBI Taxonomy" id="46731"/>
    <lineage>
        <taxon>Eukaryota</taxon>
        <taxon>Metazoa</taxon>
        <taxon>Cnidaria</taxon>
        <taxon>Anthozoa</taxon>
        <taxon>Hexacorallia</taxon>
        <taxon>Scleractinia</taxon>
        <taxon>Astrocoeniina</taxon>
        <taxon>Pocilloporidae</taxon>
        <taxon>Pocillopora</taxon>
    </lineage>
</organism>
<reference evidence="1 2" key="1">
    <citation type="journal article" date="2018" name="Sci. Rep.">
        <title>Comparative analysis of the Pocillopora damicornis genome highlights role of immune system in coral evolution.</title>
        <authorList>
            <person name="Cunning R."/>
            <person name="Bay R.A."/>
            <person name="Gillette P."/>
            <person name="Baker A.C."/>
            <person name="Traylor-Knowles N."/>
        </authorList>
    </citation>
    <scope>NUCLEOTIDE SEQUENCE [LARGE SCALE GENOMIC DNA]</scope>
    <source>
        <strain evidence="1">RSMAS</strain>
        <tissue evidence="1">Whole animal</tissue>
    </source>
</reference>
<proteinExistence type="predicted"/>
<dbReference type="Proteomes" id="UP000275408">
    <property type="component" value="Unassembled WGS sequence"/>
</dbReference>
<keyword evidence="2" id="KW-1185">Reference proteome</keyword>
<dbReference type="AlphaFoldDB" id="A0A3M6UCP2"/>
<dbReference type="EMBL" id="RCHS01001779">
    <property type="protein sequence ID" value="RMX51467.1"/>
    <property type="molecule type" value="Genomic_DNA"/>
</dbReference>